<comment type="caution">
    <text evidence="2">The sequence shown here is derived from an EMBL/GenBank/DDBJ whole genome shotgun (WGS) entry which is preliminary data.</text>
</comment>
<accession>A0A9D4B7H4</accession>
<organism evidence="2 3">
    <name type="scientific">Dreissena polymorpha</name>
    <name type="common">Zebra mussel</name>
    <name type="synonym">Mytilus polymorpha</name>
    <dbReference type="NCBI Taxonomy" id="45954"/>
    <lineage>
        <taxon>Eukaryota</taxon>
        <taxon>Metazoa</taxon>
        <taxon>Spiralia</taxon>
        <taxon>Lophotrochozoa</taxon>
        <taxon>Mollusca</taxon>
        <taxon>Bivalvia</taxon>
        <taxon>Autobranchia</taxon>
        <taxon>Heteroconchia</taxon>
        <taxon>Euheterodonta</taxon>
        <taxon>Imparidentia</taxon>
        <taxon>Neoheterodontei</taxon>
        <taxon>Myida</taxon>
        <taxon>Dreissenoidea</taxon>
        <taxon>Dreissenidae</taxon>
        <taxon>Dreissena</taxon>
    </lineage>
</organism>
<dbReference type="Proteomes" id="UP000828390">
    <property type="component" value="Unassembled WGS sequence"/>
</dbReference>
<protein>
    <submittedName>
        <fullName evidence="2">Uncharacterized protein</fullName>
    </submittedName>
</protein>
<evidence type="ECO:0000313" key="3">
    <source>
        <dbReference type="Proteomes" id="UP000828390"/>
    </source>
</evidence>
<proteinExistence type="predicted"/>
<gene>
    <name evidence="2" type="ORF">DPMN_193912</name>
</gene>
<dbReference type="EMBL" id="JAIWYP010000025">
    <property type="protein sequence ID" value="KAH3692100.1"/>
    <property type="molecule type" value="Genomic_DNA"/>
</dbReference>
<evidence type="ECO:0000256" key="1">
    <source>
        <dbReference type="SAM" id="MobiDB-lite"/>
    </source>
</evidence>
<sequence>MPTNKSSIKKKKPTKYAKINAKVPAEVEALQASQAQVTVNAQAEVHACPADAASPGPGPQADTGHASPGEAEAAVDDQYILI</sequence>
<dbReference type="AlphaFoldDB" id="A0A9D4B7H4"/>
<reference evidence="2" key="1">
    <citation type="journal article" date="2019" name="bioRxiv">
        <title>The Genome of the Zebra Mussel, Dreissena polymorpha: A Resource for Invasive Species Research.</title>
        <authorList>
            <person name="McCartney M.A."/>
            <person name="Auch B."/>
            <person name="Kono T."/>
            <person name="Mallez S."/>
            <person name="Zhang Y."/>
            <person name="Obille A."/>
            <person name="Becker A."/>
            <person name="Abrahante J.E."/>
            <person name="Garbe J."/>
            <person name="Badalamenti J.P."/>
            <person name="Herman A."/>
            <person name="Mangelson H."/>
            <person name="Liachko I."/>
            <person name="Sullivan S."/>
            <person name="Sone E.D."/>
            <person name="Koren S."/>
            <person name="Silverstein K.A.T."/>
            <person name="Beckman K.B."/>
            <person name="Gohl D.M."/>
        </authorList>
    </citation>
    <scope>NUCLEOTIDE SEQUENCE</scope>
    <source>
        <strain evidence="2">Duluth1</strain>
        <tissue evidence="2">Whole animal</tissue>
    </source>
</reference>
<keyword evidence="3" id="KW-1185">Reference proteome</keyword>
<name>A0A9D4B7H4_DREPO</name>
<feature type="region of interest" description="Disordered" evidence="1">
    <location>
        <begin position="48"/>
        <end position="76"/>
    </location>
</feature>
<reference evidence="2" key="2">
    <citation type="submission" date="2020-11" db="EMBL/GenBank/DDBJ databases">
        <authorList>
            <person name="McCartney M.A."/>
            <person name="Auch B."/>
            <person name="Kono T."/>
            <person name="Mallez S."/>
            <person name="Becker A."/>
            <person name="Gohl D.M."/>
            <person name="Silverstein K.A.T."/>
            <person name="Koren S."/>
            <person name="Bechman K.B."/>
            <person name="Herman A."/>
            <person name="Abrahante J.E."/>
            <person name="Garbe J."/>
        </authorList>
    </citation>
    <scope>NUCLEOTIDE SEQUENCE</scope>
    <source>
        <strain evidence="2">Duluth1</strain>
        <tissue evidence="2">Whole animal</tissue>
    </source>
</reference>
<evidence type="ECO:0000313" key="2">
    <source>
        <dbReference type="EMBL" id="KAH3692100.1"/>
    </source>
</evidence>